<evidence type="ECO:0000256" key="2">
    <source>
        <dbReference type="ARBA" id="ARBA00004998"/>
    </source>
</evidence>
<dbReference type="FunFam" id="3.40.640.10:FF:000011">
    <property type="entry name" value="Ornithine aminotransferase"/>
    <property type="match status" value="1"/>
</dbReference>
<dbReference type="InterPro" id="IPR015422">
    <property type="entry name" value="PyrdxlP-dep_Trfase_small"/>
</dbReference>
<organism evidence="10 11">
    <name type="scientific">Aspergillus novoparasiticus</name>
    <dbReference type="NCBI Taxonomy" id="986946"/>
    <lineage>
        <taxon>Eukaryota</taxon>
        <taxon>Fungi</taxon>
        <taxon>Dikarya</taxon>
        <taxon>Ascomycota</taxon>
        <taxon>Pezizomycotina</taxon>
        <taxon>Eurotiomycetes</taxon>
        <taxon>Eurotiomycetidae</taxon>
        <taxon>Eurotiales</taxon>
        <taxon>Aspergillaceae</taxon>
        <taxon>Aspergillus</taxon>
        <taxon>Aspergillus subgen. Circumdati</taxon>
    </lineage>
</organism>
<dbReference type="UniPathway" id="UPA00098">
    <property type="reaction ID" value="UER00358"/>
</dbReference>
<dbReference type="PANTHER" id="PTHR11986:SF18">
    <property type="entry name" value="ORNITHINE AMINOTRANSFERASE, MITOCHONDRIAL"/>
    <property type="match status" value="1"/>
</dbReference>
<comment type="cofactor">
    <cofactor evidence="1 9">
        <name>pyridoxal 5'-phosphate</name>
        <dbReference type="ChEBI" id="CHEBI:597326"/>
    </cofactor>
</comment>
<dbReference type="Proteomes" id="UP000326799">
    <property type="component" value="Unassembled WGS sequence"/>
</dbReference>
<name>A0A5N6EKH4_9EURO</name>
<keyword evidence="7 8" id="KW-0663">Pyridoxal phosphate</keyword>
<evidence type="ECO:0000256" key="9">
    <source>
        <dbReference type="RuleBase" id="RU365036"/>
    </source>
</evidence>
<dbReference type="PROSITE" id="PS00600">
    <property type="entry name" value="AA_TRANSFER_CLASS_3"/>
    <property type="match status" value="1"/>
</dbReference>
<dbReference type="InterPro" id="IPR050103">
    <property type="entry name" value="Class-III_PLP-dep_AT"/>
</dbReference>
<dbReference type="CDD" id="cd00610">
    <property type="entry name" value="OAT_like"/>
    <property type="match status" value="1"/>
</dbReference>
<dbReference type="Pfam" id="PF00202">
    <property type="entry name" value="Aminotran_3"/>
    <property type="match status" value="1"/>
</dbReference>
<dbReference type="InterPro" id="IPR005814">
    <property type="entry name" value="Aminotrans_3"/>
</dbReference>
<dbReference type="GO" id="GO:0055129">
    <property type="term" value="P:L-proline biosynthetic process"/>
    <property type="evidence" value="ECO:0007669"/>
    <property type="project" value="UniProtKB-UniPathway"/>
</dbReference>
<dbReference type="InterPro" id="IPR015421">
    <property type="entry name" value="PyrdxlP-dep_Trfase_major"/>
</dbReference>
<reference evidence="10 11" key="1">
    <citation type="submission" date="2019-04" db="EMBL/GenBank/DDBJ databases">
        <title>Fungal friends and foes A comparative genomics study of 23 Aspergillus species from section Flavi.</title>
        <authorList>
            <consortium name="DOE Joint Genome Institute"/>
            <person name="Kjaerbolling I."/>
            <person name="Vesth T.C."/>
            <person name="Frisvad J.C."/>
            <person name="Nybo J.L."/>
            <person name="Theobald S."/>
            <person name="Kildgaard S."/>
            <person name="Petersen T.I."/>
            <person name="Kuo A."/>
            <person name="Sato A."/>
            <person name="Lyhne E.K."/>
            <person name="Kogle M.E."/>
            <person name="Wiebenga A."/>
            <person name="Kun R.S."/>
            <person name="Lubbers R.J."/>
            <person name="Makela M.R."/>
            <person name="Barry K."/>
            <person name="Chovatia M."/>
            <person name="Clum A."/>
            <person name="Daum C."/>
            <person name="Haridas S."/>
            <person name="He G."/>
            <person name="LaButti K."/>
            <person name="Lipzen A."/>
            <person name="Mondo S."/>
            <person name="Pangilinan J."/>
            <person name="Riley R."/>
            <person name="Salamov A."/>
            <person name="Simmons B.A."/>
            <person name="Magnuson J.K."/>
            <person name="Henrissat B."/>
            <person name="Mortensen U.H."/>
            <person name="Larsen T.O."/>
            <person name="De vries R.P."/>
            <person name="Grigoriev I.V."/>
            <person name="Machida M."/>
            <person name="Baker S.E."/>
            <person name="Andersen M.R."/>
        </authorList>
    </citation>
    <scope>NUCLEOTIDE SEQUENCE [LARGE SCALE GENOMIC DNA]</scope>
    <source>
        <strain evidence="10 11">CBS 126849</strain>
    </source>
</reference>
<evidence type="ECO:0000313" key="10">
    <source>
        <dbReference type="EMBL" id="KAB8217739.1"/>
    </source>
</evidence>
<dbReference type="InterPro" id="IPR010164">
    <property type="entry name" value="Orn_aminotrans"/>
</dbReference>
<sequence>MQSPRGERAVKETLTTEHYLALNRQFCAPTHAPIPIVLSRGVGARVWDITGKEYIDFLSAFSVVNQGHCHPRIISALKEQCQKLTLCTSAFQNETYPQLCKRICELLEYDMAASMSSGSEAIDLAIKIARKWGYKVKGIPPDQAKVLTVTGNYHGKILGPLSASSNEDIKDGFGPFLPNVGPSVAGFPVRFNSVPDMEKVFEAQGDKIAAVIIECVQGYGGCVPAEPKYLQAVYELCQKYQILFIADEIQTGFGRTGSFMAYQHENIKPDLVVIGKALTGGVYPMSMVVGKESIMTQIKPGQHSSTFAANPLASVVALAAIDVTISEGLSERARHLGAKLMDRLRSIKVPSETSIRVTGRGFFYALHIDETHPSGRITAYRLSMLMLKRGVIAIPAQNRVRIAPPLTISEDDLWKGVKVLEDSLHELLDLDEI</sequence>
<keyword evidence="6 9" id="KW-0808">Transferase</keyword>
<comment type="catalytic activity">
    <reaction evidence="9">
        <text>a 2-oxocarboxylate + L-ornithine = L-glutamate 5-semialdehyde + an L-alpha-amino acid</text>
        <dbReference type="Rhea" id="RHEA:13877"/>
        <dbReference type="ChEBI" id="CHEBI:35179"/>
        <dbReference type="ChEBI" id="CHEBI:46911"/>
        <dbReference type="ChEBI" id="CHEBI:58066"/>
        <dbReference type="ChEBI" id="CHEBI:59869"/>
        <dbReference type="EC" id="2.6.1.13"/>
    </reaction>
</comment>
<evidence type="ECO:0000256" key="4">
    <source>
        <dbReference type="ARBA" id="ARBA00012924"/>
    </source>
</evidence>
<dbReference type="GO" id="GO:0042802">
    <property type="term" value="F:identical protein binding"/>
    <property type="evidence" value="ECO:0007669"/>
    <property type="project" value="TreeGrafter"/>
</dbReference>
<evidence type="ECO:0000256" key="1">
    <source>
        <dbReference type="ARBA" id="ARBA00001933"/>
    </source>
</evidence>
<proteinExistence type="inferred from homology"/>
<dbReference type="PANTHER" id="PTHR11986">
    <property type="entry name" value="AMINOTRANSFERASE CLASS III"/>
    <property type="match status" value="1"/>
</dbReference>
<accession>A0A5N6EKH4</accession>
<dbReference type="EMBL" id="ML733459">
    <property type="protein sequence ID" value="KAB8217739.1"/>
    <property type="molecule type" value="Genomic_DNA"/>
</dbReference>
<dbReference type="PIRSF" id="PIRSF000521">
    <property type="entry name" value="Transaminase_4ab_Lys_Orn"/>
    <property type="match status" value="1"/>
</dbReference>
<protein>
    <recommendedName>
        <fullName evidence="4 9">Ornithine aminotransferase</fullName>
        <ecNumber evidence="4 9">2.6.1.13</ecNumber>
    </recommendedName>
</protein>
<gene>
    <name evidence="10" type="ORF">BDV33DRAFT_232585</name>
</gene>
<evidence type="ECO:0000256" key="5">
    <source>
        <dbReference type="ARBA" id="ARBA00022576"/>
    </source>
</evidence>
<keyword evidence="5 9" id="KW-0032">Aminotransferase</keyword>
<dbReference type="AlphaFoldDB" id="A0A5N6EKH4"/>
<evidence type="ECO:0000313" key="11">
    <source>
        <dbReference type="Proteomes" id="UP000326799"/>
    </source>
</evidence>
<dbReference type="NCBIfam" id="TIGR01885">
    <property type="entry name" value="Orn_aminotrans"/>
    <property type="match status" value="1"/>
</dbReference>
<dbReference type="GO" id="GO:0004587">
    <property type="term" value="F:ornithine aminotransferase activity"/>
    <property type="evidence" value="ECO:0007669"/>
    <property type="project" value="UniProtKB-EC"/>
</dbReference>
<dbReference type="Gene3D" id="3.90.1150.10">
    <property type="entry name" value="Aspartate Aminotransferase, domain 1"/>
    <property type="match status" value="1"/>
</dbReference>
<dbReference type="GO" id="GO:0030170">
    <property type="term" value="F:pyridoxal phosphate binding"/>
    <property type="evidence" value="ECO:0007669"/>
    <property type="project" value="InterPro"/>
</dbReference>
<comment type="similarity">
    <text evidence="3 8">Belongs to the class-III pyridoxal-phosphate-dependent aminotransferase family.</text>
</comment>
<comment type="pathway">
    <text evidence="2 9">Amino-acid biosynthesis; L-proline biosynthesis; L-glutamate 5-semialdehyde from L-ornithine: step 1/1.</text>
</comment>
<dbReference type="EC" id="2.6.1.13" evidence="4 9"/>
<evidence type="ECO:0000256" key="8">
    <source>
        <dbReference type="RuleBase" id="RU003560"/>
    </source>
</evidence>
<dbReference type="GO" id="GO:0005737">
    <property type="term" value="C:cytoplasm"/>
    <property type="evidence" value="ECO:0007669"/>
    <property type="project" value="TreeGrafter"/>
</dbReference>
<dbReference type="Gene3D" id="3.40.640.10">
    <property type="entry name" value="Type I PLP-dependent aspartate aminotransferase-like (Major domain)"/>
    <property type="match status" value="1"/>
</dbReference>
<dbReference type="SUPFAM" id="SSF53383">
    <property type="entry name" value="PLP-dependent transferases"/>
    <property type="match status" value="1"/>
</dbReference>
<dbReference type="GO" id="GO:0010121">
    <property type="term" value="P:L-arginine catabolic process to proline via ornithine"/>
    <property type="evidence" value="ECO:0007669"/>
    <property type="project" value="TreeGrafter"/>
</dbReference>
<evidence type="ECO:0000256" key="6">
    <source>
        <dbReference type="ARBA" id="ARBA00022679"/>
    </source>
</evidence>
<evidence type="ECO:0000256" key="7">
    <source>
        <dbReference type="ARBA" id="ARBA00022898"/>
    </source>
</evidence>
<dbReference type="GO" id="GO:0019544">
    <property type="term" value="P:L-arginine catabolic process to L-glutamate"/>
    <property type="evidence" value="ECO:0007669"/>
    <property type="project" value="TreeGrafter"/>
</dbReference>
<keyword evidence="11" id="KW-1185">Reference proteome</keyword>
<evidence type="ECO:0000256" key="3">
    <source>
        <dbReference type="ARBA" id="ARBA00008954"/>
    </source>
</evidence>
<dbReference type="InterPro" id="IPR015424">
    <property type="entry name" value="PyrdxlP-dep_Trfase"/>
</dbReference>
<dbReference type="InterPro" id="IPR049704">
    <property type="entry name" value="Aminotrans_3_PPA_site"/>
</dbReference>